<dbReference type="InterPro" id="IPR007734">
    <property type="entry name" value="Heparan_SO4_2-O-STrfase"/>
</dbReference>
<evidence type="ECO:0000256" key="8">
    <source>
        <dbReference type="ARBA" id="ARBA00023136"/>
    </source>
</evidence>
<dbReference type="PhylomeDB" id="B4J198"/>
<evidence type="ECO:0000313" key="11">
    <source>
        <dbReference type="Proteomes" id="UP000001070"/>
    </source>
</evidence>
<comment type="subcellular location">
    <subcellularLocation>
        <location evidence="1">Golgi apparatus membrane</location>
        <topology evidence="1">Single-pass type II membrane protein</topology>
    </subcellularLocation>
</comment>
<keyword evidence="4" id="KW-0812">Transmembrane</keyword>
<dbReference type="SMR" id="B4J198"/>
<dbReference type="Gene3D" id="3.40.50.300">
    <property type="entry name" value="P-loop containing nucleotide triphosphate hydrolases"/>
    <property type="match status" value="2"/>
</dbReference>
<dbReference type="InParanoid" id="B4J198"/>
<evidence type="ECO:0000256" key="4">
    <source>
        <dbReference type="ARBA" id="ARBA00022692"/>
    </source>
</evidence>
<dbReference type="SUPFAM" id="SSF52540">
    <property type="entry name" value="P-loop containing nucleoside triphosphate hydrolases"/>
    <property type="match status" value="2"/>
</dbReference>
<reference evidence="10 11" key="1">
    <citation type="journal article" date="2007" name="Nature">
        <title>Evolution of genes and genomes on the Drosophila phylogeny.</title>
        <authorList>
            <consortium name="Drosophila 12 Genomes Consortium"/>
            <person name="Clark A.G."/>
            <person name="Eisen M.B."/>
            <person name="Smith D.R."/>
            <person name="Bergman C.M."/>
            <person name="Oliver B."/>
            <person name="Markow T.A."/>
            <person name="Kaufman T.C."/>
            <person name="Kellis M."/>
            <person name="Gelbart W."/>
            <person name="Iyer V.N."/>
            <person name="Pollard D.A."/>
            <person name="Sackton T.B."/>
            <person name="Larracuente A.M."/>
            <person name="Singh N.D."/>
            <person name="Abad J.P."/>
            <person name="Abt D.N."/>
            <person name="Adryan B."/>
            <person name="Aguade M."/>
            <person name="Akashi H."/>
            <person name="Anderson W.W."/>
            <person name="Aquadro C.F."/>
            <person name="Ardell D.H."/>
            <person name="Arguello R."/>
            <person name="Artieri C.G."/>
            <person name="Barbash D.A."/>
            <person name="Barker D."/>
            <person name="Barsanti P."/>
            <person name="Batterham P."/>
            <person name="Batzoglou S."/>
            <person name="Begun D."/>
            <person name="Bhutkar A."/>
            <person name="Blanco E."/>
            <person name="Bosak S.A."/>
            <person name="Bradley R.K."/>
            <person name="Brand A.D."/>
            <person name="Brent M.R."/>
            <person name="Brooks A.N."/>
            <person name="Brown R.H."/>
            <person name="Butlin R.K."/>
            <person name="Caggese C."/>
            <person name="Calvi B.R."/>
            <person name="Bernardo de Carvalho A."/>
            <person name="Caspi A."/>
            <person name="Castrezana S."/>
            <person name="Celniker S.E."/>
            <person name="Chang J.L."/>
            <person name="Chapple C."/>
            <person name="Chatterji S."/>
            <person name="Chinwalla A."/>
            <person name="Civetta A."/>
            <person name="Clifton S.W."/>
            <person name="Comeron J.M."/>
            <person name="Costello J.C."/>
            <person name="Coyne J.A."/>
            <person name="Daub J."/>
            <person name="David R.G."/>
            <person name="Delcher A.L."/>
            <person name="Delehaunty K."/>
            <person name="Do C.B."/>
            <person name="Ebling H."/>
            <person name="Edwards K."/>
            <person name="Eickbush T."/>
            <person name="Evans J.D."/>
            <person name="Filipski A."/>
            <person name="Findeiss S."/>
            <person name="Freyhult E."/>
            <person name="Fulton L."/>
            <person name="Fulton R."/>
            <person name="Garcia A.C."/>
            <person name="Gardiner A."/>
            <person name="Garfield D.A."/>
            <person name="Garvin B.E."/>
            <person name="Gibson G."/>
            <person name="Gilbert D."/>
            <person name="Gnerre S."/>
            <person name="Godfrey J."/>
            <person name="Good R."/>
            <person name="Gotea V."/>
            <person name="Gravely B."/>
            <person name="Greenberg A.J."/>
            <person name="Griffiths-Jones S."/>
            <person name="Gross S."/>
            <person name="Guigo R."/>
            <person name="Gustafson E.A."/>
            <person name="Haerty W."/>
            <person name="Hahn M.W."/>
            <person name="Halligan D.L."/>
            <person name="Halpern A.L."/>
            <person name="Halter G.M."/>
            <person name="Han M.V."/>
            <person name="Heger A."/>
            <person name="Hillier L."/>
            <person name="Hinrichs A.S."/>
            <person name="Holmes I."/>
            <person name="Hoskins R.A."/>
            <person name="Hubisz M.J."/>
            <person name="Hultmark D."/>
            <person name="Huntley M.A."/>
            <person name="Jaffe D.B."/>
            <person name="Jagadeeshan S."/>
            <person name="Jeck W.R."/>
            <person name="Johnson J."/>
            <person name="Jones C.D."/>
            <person name="Jordan W.C."/>
            <person name="Karpen G.H."/>
            <person name="Kataoka E."/>
            <person name="Keightley P.D."/>
            <person name="Kheradpour P."/>
            <person name="Kirkness E.F."/>
            <person name="Koerich L.B."/>
            <person name="Kristiansen K."/>
            <person name="Kudrna D."/>
            <person name="Kulathinal R.J."/>
            <person name="Kumar S."/>
            <person name="Kwok R."/>
            <person name="Lander E."/>
            <person name="Langley C.H."/>
            <person name="Lapoint R."/>
            <person name="Lazzaro B.P."/>
            <person name="Lee S.J."/>
            <person name="Levesque L."/>
            <person name="Li R."/>
            <person name="Lin C.F."/>
            <person name="Lin M.F."/>
            <person name="Lindblad-Toh K."/>
            <person name="Llopart A."/>
            <person name="Long M."/>
            <person name="Low L."/>
            <person name="Lozovsky E."/>
            <person name="Lu J."/>
            <person name="Luo M."/>
            <person name="Machado C.A."/>
            <person name="Makalowski W."/>
            <person name="Marzo M."/>
            <person name="Matsuda M."/>
            <person name="Matzkin L."/>
            <person name="McAllister B."/>
            <person name="McBride C.S."/>
            <person name="McKernan B."/>
            <person name="McKernan K."/>
            <person name="Mendez-Lago M."/>
            <person name="Minx P."/>
            <person name="Mollenhauer M.U."/>
            <person name="Montooth K."/>
            <person name="Mount S.M."/>
            <person name="Mu X."/>
            <person name="Myers E."/>
            <person name="Negre B."/>
            <person name="Newfeld S."/>
            <person name="Nielsen R."/>
            <person name="Noor M.A."/>
            <person name="O'Grady P."/>
            <person name="Pachter L."/>
            <person name="Papaceit M."/>
            <person name="Parisi M.J."/>
            <person name="Parisi M."/>
            <person name="Parts L."/>
            <person name="Pedersen J.S."/>
            <person name="Pesole G."/>
            <person name="Phillippy A.M."/>
            <person name="Ponting C.P."/>
            <person name="Pop M."/>
            <person name="Porcelli D."/>
            <person name="Powell J.R."/>
            <person name="Prohaska S."/>
            <person name="Pruitt K."/>
            <person name="Puig M."/>
            <person name="Quesneville H."/>
            <person name="Ram K.R."/>
            <person name="Rand D."/>
            <person name="Rasmussen M.D."/>
            <person name="Reed L.K."/>
            <person name="Reenan R."/>
            <person name="Reily A."/>
            <person name="Remington K.A."/>
            <person name="Rieger T.T."/>
            <person name="Ritchie M.G."/>
            <person name="Robin C."/>
            <person name="Rogers Y.H."/>
            <person name="Rohde C."/>
            <person name="Rozas J."/>
            <person name="Rubenfield M.J."/>
            <person name="Ruiz A."/>
            <person name="Russo S."/>
            <person name="Salzberg S.L."/>
            <person name="Sanchez-Gracia A."/>
            <person name="Saranga D.J."/>
            <person name="Sato H."/>
            <person name="Schaeffer S.W."/>
            <person name="Schatz M.C."/>
            <person name="Schlenke T."/>
            <person name="Schwartz R."/>
            <person name="Segarra C."/>
            <person name="Singh R.S."/>
            <person name="Sirot L."/>
            <person name="Sirota M."/>
            <person name="Sisneros N.B."/>
            <person name="Smith C.D."/>
            <person name="Smith T.F."/>
            <person name="Spieth J."/>
            <person name="Stage D.E."/>
            <person name="Stark A."/>
            <person name="Stephan W."/>
            <person name="Strausberg R.L."/>
            <person name="Strempel S."/>
            <person name="Sturgill D."/>
            <person name="Sutton G."/>
            <person name="Sutton G.G."/>
            <person name="Tao W."/>
            <person name="Teichmann S."/>
            <person name="Tobari Y.N."/>
            <person name="Tomimura Y."/>
            <person name="Tsolas J.M."/>
            <person name="Valente V.L."/>
            <person name="Venter E."/>
            <person name="Venter J.C."/>
            <person name="Vicario S."/>
            <person name="Vieira F.G."/>
            <person name="Vilella A.J."/>
            <person name="Villasante A."/>
            <person name="Walenz B."/>
            <person name="Wang J."/>
            <person name="Wasserman M."/>
            <person name="Watts T."/>
            <person name="Wilson D."/>
            <person name="Wilson R.K."/>
            <person name="Wing R.A."/>
            <person name="Wolfner M.F."/>
            <person name="Wong A."/>
            <person name="Wong G.K."/>
            <person name="Wu C.I."/>
            <person name="Wu G."/>
            <person name="Yamamoto D."/>
            <person name="Yang H.P."/>
            <person name="Yang S.P."/>
            <person name="Yorke J.A."/>
            <person name="Yoshida K."/>
            <person name="Zdobnov E."/>
            <person name="Zhang P."/>
            <person name="Zhang Y."/>
            <person name="Zimin A.V."/>
            <person name="Baldwin J."/>
            <person name="Abdouelleil A."/>
            <person name="Abdulkadir J."/>
            <person name="Abebe A."/>
            <person name="Abera B."/>
            <person name="Abreu J."/>
            <person name="Acer S.C."/>
            <person name="Aftuck L."/>
            <person name="Alexander A."/>
            <person name="An P."/>
            <person name="Anderson E."/>
            <person name="Anderson S."/>
            <person name="Arachi H."/>
            <person name="Azer M."/>
            <person name="Bachantsang P."/>
            <person name="Barry A."/>
            <person name="Bayul T."/>
            <person name="Berlin A."/>
            <person name="Bessette D."/>
            <person name="Bloom T."/>
            <person name="Blye J."/>
            <person name="Boguslavskiy L."/>
            <person name="Bonnet C."/>
            <person name="Boukhgalter B."/>
            <person name="Bourzgui I."/>
            <person name="Brown A."/>
            <person name="Cahill P."/>
            <person name="Channer S."/>
            <person name="Cheshatsang Y."/>
            <person name="Chuda L."/>
            <person name="Citroen M."/>
            <person name="Collymore A."/>
            <person name="Cooke P."/>
            <person name="Costello M."/>
            <person name="D'Aco K."/>
            <person name="Daza R."/>
            <person name="De Haan G."/>
            <person name="DeGray S."/>
            <person name="DeMaso C."/>
            <person name="Dhargay N."/>
            <person name="Dooley K."/>
            <person name="Dooley E."/>
            <person name="Doricent M."/>
            <person name="Dorje P."/>
            <person name="Dorjee K."/>
            <person name="Dupes A."/>
            <person name="Elong R."/>
            <person name="Falk J."/>
            <person name="Farina A."/>
            <person name="Faro S."/>
            <person name="Ferguson D."/>
            <person name="Fisher S."/>
            <person name="Foley C.D."/>
            <person name="Franke A."/>
            <person name="Friedrich D."/>
            <person name="Gadbois L."/>
            <person name="Gearin G."/>
            <person name="Gearin C.R."/>
            <person name="Giannoukos G."/>
            <person name="Goode T."/>
            <person name="Graham J."/>
            <person name="Grandbois E."/>
            <person name="Grewal S."/>
            <person name="Gyaltsen K."/>
            <person name="Hafez N."/>
            <person name="Hagos B."/>
            <person name="Hall J."/>
            <person name="Henson C."/>
            <person name="Hollinger A."/>
            <person name="Honan T."/>
            <person name="Huard M.D."/>
            <person name="Hughes L."/>
            <person name="Hurhula B."/>
            <person name="Husby M.E."/>
            <person name="Kamat A."/>
            <person name="Kanga B."/>
            <person name="Kashin S."/>
            <person name="Khazanovich D."/>
            <person name="Kisner P."/>
            <person name="Lance K."/>
            <person name="Lara M."/>
            <person name="Lee W."/>
            <person name="Lennon N."/>
            <person name="Letendre F."/>
            <person name="LeVine R."/>
            <person name="Lipovsky A."/>
            <person name="Liu X."/>
            <person name="Liu J."/>
            <person name="Liu S."/>
            <person name="Lokyitsang T."/>
            <person name="Lokyitsang Y."/>
            <person name="Lubonja R."/>
            <person name="Lui A."/>
            <person name="MacDonald P."/>
            <person name="Magnisalis V."/>
            <person name="Maru K."/>
            <person name="Matthews C."/>
            <person name="McCusker W."/>
            <person name="McDonough S."/>
            <person name="Mehta T."/>
            <person name="Meldrim J."/>
            <person name="Meneus L."/>
            <person name="Mihai O."/>
            <person name="Mihalev A."/>
            <person name="Mihova T."/>
            <person name="Mittelman R."/>
            <person name="Mlenga V."/>
            <person name="Montmayeur A."/>
            <person name="Mulrain L."/>
            <person name="Navidi A."/>
            <person name="Naylor J."/>
            <person name="Negash T."/>
            <person name="Nguyen T."/>
            <person name="Nguyen N."/>
            <person name="Nicol R."/>
            <person name="Norbu C."/>
            <person name="Norbu N."/>
            <person name="Novod N."/>
            <person name="O'Neill B."/>
            <person name="Osman S."/>
            <person name="Markiewicz E."/>
            <person name="Oyono O.L."/>
            <person name="Patti C."/>
            <person name="Phunkhang P."/>
            <person name="Pierre F."/>
            <person name="Priest M."/>
            <person name="Raghuraman S."/>
            <person name="Rege F."/>
            <person name="Reyes R."/>
            <person name="Rise C."/>
            <person name="Rogov P."/>
            <person name="Ross K."/>
            <person name="Ryan E."/>
            <person name="Settipalli S."/>
            <person name="Shea T."/>
            <person name="Sherpa N."/>
            <person name="Shi L."/>
            <person name="Shih D."/>
            <person name="Sparrow T."/>
            <person name="Spaulding J."/>
            <person name="Stalker J."/>
            <person name="Stange-Thomann N."/>
            <person name="Stavropoulos S."/>
            <person name="Stone C."/>
            <person name="Strader C."/>
            <person name="Tesfaye S."/>
            <person name="Thomson T."/>
            <person name="Thoulutsang Y."/>
            <person name="Thoulutsang D."/>
            <person name="Topham K."/>
            <person name="Topping I."/>
            <person name="Tsamla T."/>
            <person name="Vassiliev H."/>
            <person name="Vo A."/>
            <person name="Wangchuk T."/>
            <person name="Wangdi T."/>
            <person name="Weiand M."/>
            <person name="Wilkinson J."/>
            <person name="Wilson A."/>
            <person name="Yadav S."/>
            <person name="Young G."/>
            <person name="Yu Q."/>
            <person name="Zembek L."/>
            <person name="Zhong D."/>
            <person name="Zimmer A."/>
            <person name="Zwirko Z."/>
            <person name="Jaffe D.B."/>
            <person name="Alvarez P."/>
            <person name="Brockman W."/>
            <person name="Butler J."/>
            <person name="Chin C."/>
            <person name="Gnerre S."/>
            <person name="Grabherr M."/>
            <person name="Kleber M."/>
            <person name="Mauceli E."/>
            <person name="MacCallum I."/>
        </authorList>
    </citation>
    <scope>NUCLEOTIDE SEQUENCE [LARGE SCALE GENOMIC DNA]</scope>
    <source>
        <strain evidence="11">Tucson 15287-2541.00</strain>
    </source>
</reference>
<dbReference type="Proteomes" id="UP000001070">
    <property type="component" value="Unassembled WGS sequence"/>
</dbReference>
<keyword evidence="8" id="KW-0472">Membrane</keyword>
<evidence type="ECO:0000256" key="7">
    <source>
        <dbReference type="ARBA" id="ARBA00023034"/>
    </source>
</evidence>
<accession>B4J198</accession>
<dbReference type="eggNOG" id="KOG3922">
    <property type="taxonomic scope" value="Eukaryota"/>
</dbReference>
<comment type="similarity">
    <text evidence="2">Belongs to the sulfotransferase 3 family.</text>
</comment>
<name>B4J198_DROGR</name>
<dbReference type="EMBL" id="CH916366">
    <property type="protein sequence ID" value="EDV97967.1"/>
    <property type="molecule type" value="Genomic_DNA"/>
</dbReference>
<dbReference type="OrthoDB" id="10019582at2759"/>
<evidence type="ECO:0000256" key="2">
    <source>
        <dbReference type="ARBA" id="ARBA00010569"/>
    </source>
</evidence>
<dbReference type="GO" id="GO:0000139">
    <property type="term" value="C:Golgi membrane"/>
    <property type="evidence" value="ECO:0007669"/>
    <property type="project" value="UniProtKB-SubCell"/>
</dbReference>
<proteinExistence type="inferred from homology"/>
<protein>
    <submittedName>
        <fullName evidence="10">GH14409</fullName>
    </submittedName>
</protein>
<dbReference type="OMA" id="PMKPHIR"/>
<keyword evidence="9" id="KW-0325">Glycoprotein</keyword>
<evidence type="ECO:0000256" key="3">
    <source>
        <dbReference type="ARBA" id="ARBA00022679"/>
    </source>
</evidence>
<sequence>MTIPNTSLIVQWALRLANLQAAKLNNTAHAEREFILFNRLEKVGSQSMTRLLGHLSNLNGFHTFRNQIPDVKKPLFDFEEEVSFAEELQEIEDPAAYVEHTNWINFTAHDMPRPIYINLVRHPIQKVISAYYYARHPMIYANSLLRNPNKPVDNKEFFDRSFNECVRKRIAPYCNFDAHLNYNKDWRRFTLHLCGNQKVCLNFNSEEATQIAKLHVEKEYAVVGSWEHTNITLAVLEAYIPRFFADATNQYYLHQEKFRINVTPHDKHLDEDVEAYLNQQFSYEIDLYHFCMQRLYKQYIAIKKILQLDANKLNNTKKAEIDVLFFNRVPKTGSVHLITLMKSLGKIHDYDVDKDPQIGGIQAILQPDEEADWIENIANLEDGSVFASHVNYLNFSKYSQPRPIYINMVRDPVERVISWHYFIRAPWIFVPGRRRNNREMPNPKWANMEFDQCVESKEKVCTYIEGSLLERAGDHRRQTLFFCGHNEFKCTPFNSRLALQLAKENVEREYAVVGTWEHTNETLAVLEAYVPRYFADASKLYYSGLHAKKSNDNPMKPHIRKEIIDMVRRNFTREIEFYQFCRQRLHRQYLAIKLKDLMRMDESLVKLQTTNELAIRD</sequence>
<keyword evidence="5" id="KW-0735">Signal-anchor</keyword>
<keyword evidence="3" id="KW-0808">Transferase</keyword>
<dbReference type="AlphaFoldDB" id="B4J198"/>
<evidence type="ECO:0000256" key="5">
    <source>
        <dbReference type="ARBA" id="ARBA00022968"/>
    </source>
</evidence>
<dbReference type="PANTHER" id="PTHR12129:SF20">
    <property type="entry name" value="HEPARAN SULFATE 2-O-SULFOTRANSFERASE PIPE"/>
    <property type="match status" value="1"/>
</dbReference>
<evidence type="ECO:0000256" key="6">
    <source>
        <dbReference type="ARBA" id="ARBA00022989"/>
    </source>
</evidence>
<organism evidence="11">
    <name type="scientific">Drosophila grimshawi</name>
    <name type="common">Hawaiian fruit fly</name>
    <name type="synonym">Idiomyia grimshawi</name>
    <dbReference type="NCBI Taxonomy" id="7222"/>
    <lineage>
        <taxon>Eukaryota</taxon>
        <taxon>Metazoa</taxon>
        <taxon>Ecdysozoa</taxon>
        <taxon>Arthropoda</taxon>
        <taxon>Hexapoda</taxon>
        <taxon>Insecta</taxon>
        <taxon>Pterygota</taxon>
        <taxon>Neoptera</taxon>
        <taxon>Endopterygota</taxon>
        <taxon>Diptera</taxon>
        <taxon>Brachycera</taxon>
        <taxon>Muscomorpha</taxon>
        <taxon>Ephydroidea</taxon>
        <taxon>Drosophilidae</taxon>
        <taxon>Drosophila</taxon>
        <taxon>Hawaiian Drosophila</taxon>
    </lineage>
</organism>
<dbReference type="Pfam" id="PF03567">
    <property type="entry name" value="Sulfotransfer_2"/>
    <property type="match status" value="2"/>
</dbReference>
<dbReference type="PANTHER" id="PTHR12129">
    <property type="entry name" value="HEPARAN SULFATE 2-O-SULFOTRANSFERASE"/>
    <property type="match status" value="1"/>
</dbReference>
<keyword evidence="6" id="KW-1133">Transmembrane helix</keyword>
<keyword evidence="11" id="KW-1185">Reference proteome</keyword>
<dbReference type="FunFam" id="3.40.50.300:FF:001863">
    <property type="entry name" value="Heparan sulfate 2-o-sulfotransferase"/>
    <property type="match status" value="1"/>
</dbReference>
<evidence type="ECO:0000256" key="1">
    <source>
        <dbReference type="ARBA" id="ARBA00004323"/>
    </source>
</evidence>
<keyword evidence="7" id="KW-0333">Golgi apparatus</keyword>
<evidence type="ECO:0000256" key="9">
    <source>
        <dbReference type="ARBA" id="ARBA00023180"/>
    </source>
</evidence>
<dbReference type="HOGENOM" id="CLU_016942_0_0_1"/>
<dbReference type="InterPro" id="IPR027417">
    <property type="entry name" value="P-loop_NTPase"/>
</dbReference>
<evidence type="ECO:0000313" key="10">
    <source>
        <dbReference type="EMBL" id="EDV97967.1"/>
    </source>
</evidence>
<gene>
    <name evidence="10" type="primary">Dgri\GH14409</name>
    <name evidence="10" type="ORF">Dgri_GH14409</name>
</gene>
<dbReference type="GO" id="GO:0008146">
    <property type="term" value="F:sulfotransferase activity"/>
    <property type="evidence" value="ECO:0007669"/>
    <property type="project" value="InterPro"/>
</dbReference>
<dbReference type="InterPro" id="IPR005331">
    <property type="entry name" value="Sulfotransferase"/>
</dbReference>